<dbReference type="AlphaFoldDB" id="A0AAN5CFG8"/>
<gene>
    <name evidence="1" type="ORF">PMAYCL1PPCAC_11374</name>
</gene>
<evidence type="ECO:0000313" key="2">
    <source>
        <dbReference type="Proteomes" id="UP001328107"/>
    </source>
</evidence>
<dbReference type="EMBL" id="BTRK01000003">
    <property type="protein sequence ID" value="GMR41179.1"/>
    <property type="molecule type" value="Genomic_DNA"/>
</dbReference>
<dbReference type="Proteomes" id="UP001328107">
    <property type="component" value="Unassembled WGS sequence"/>
</dbReference>
<organism evidence="1 2">
    <name type="scientific">Pristionchus mayeri</name>
    <dbReference type="NCBI Taxonomy" id="1317129"/>
    <lineage>
        <taxon>Eukaryota</taxon>
        <taxon>Metazoa</taxon>
        <taxon>Ecdysozoa</taxon>
        <taxon>Nematoda</taxon>
        <taxon>Chromadorea</taxon>
        <taxon>Rhabditida</taxon>
        <taxon>Rhabditina</taxon>
        <taxon>Diplogasteromorpha</taxon>
        <taxon>Diplogasteroidea</taxon>
        <taxon>Neodiplogasteridae</taxon>
        <taxon>Pristionchus</taxon>
    </lineage>
</organism>
<proteinExistence type="predicted"/>
<comment type="caution">
    <text evidence="1">The sequence shown here is derived from an EMBL/GenBank/DDBJ whole genome shotgun (WGS) entry which is preliminary data.</text>
</comment>
<feature type="non-terminal residue" evidence="1">
    <location>
        <position position="85"/>
    </location>
</feature>
<reference evidence="2" key="1">
    <citation type="submission" date="2022-10" db="EMBL/GenBank/DDBJ databases">
        <title>Genome assembly of Pristionchus species.</title>
        <authorList>
            <person name="Yoshida K."/>
            <person name="Sommer R.J."/>
        </authorList>
    </citation>
    <scope>NUCLEOTIDE SEQUENCE [LARGE SCALE GENOMIC DNA]</scope>
    <source>
        <strain evidence="2">RS5460</strain>
    </source>
</reference>
<accession>A0AAN5CFG8</accession>
<protein>
    <submittedName>
        <fullName evidence="1">Uncharacterized protein</fullName>
    </submittedName>
</protein>
<name>A0AAN5CFG8_9BILA</name>
<keyword evidence="2" id="KW-1185">Reference proteome</keyword>
<sequence length="85" mass="9755">RRAVLRFVGAQLDRLEHLVLLARVLHDALLDSDGDRRLEVELHGWMLAVLSIERGLECDGHDEGLVSLSEVEHLVDLQRVRRVRL</sequence>
<feature type="non-terminal residue" evidence="1">
    <location>
        <position position="1"/>
    </location>
</feature>
<evidence type="ECO:0000313" key="1">
    <source>
        <dbReference type="EMBL" id="GMR41179.1"/>
    </source>
</evidence>